<evidence type="ECO:0000313" key="4">
    <source>
        <dbReference type="Proteomes" id="UP000676409"/>
    </source>
</evidence>
<feature type="chain" id="PRO_5037906699" evidence="1">
    <location>
        <begin position="22"/>
        <end position="666"/>
    </location>
</feature>
<dbReference type="RefSeq" id="WP_211938895.1">
    <property type="nucleotide sequence ID" value="NZ_CP073078.1"/>
</dbReference>
<evidence type="ECO:0000256" key="1">
    <source>
        <dbReference type="SAM" id="SignalP"/>
    </source>
</evidence>
<dbReference type="Pfam" id="PF07969">
    <property type="entry name" value="Amidohydro_3"/>
    <property type="match status" value="1"/>
</dbReference>
<organism evidence="3 4">
    <name type="scientific">Phenylobacterium montanum</name>
    <dbReference type="NCBI Taxonomy" id="2823693"/>
    <lineage>
        <taxon>Bacteria</taxon>
        <taxon>Pseudomonadati</taxon>
        <taxon>Pseudomonadota</taxon>
        <taxon>Alphaproteobacteria</taxon>
        <taxon>Caulobacterales</taxon>
        <taxon>Caulobacteraceae</taxon>
        <taxon>Phenylobacterium</taxon>
    </lineage>
</organism>
<evidence type="ECO:0000259" key="2">
    <source>
        <dbReference type="Pfam" id="PF07969"/>
    </source>
</evidence>
<dbReference type="AlphaFoldDB" id="A0A975IVJ6"/>
<gene>
    <name evidence="3" type="ORF">KCG34_02860</name>
</gene>
<dbReference type="EMBL" id="CP073078">
    <property type="protein sequence ID" value="QUD88845.1"/>
    <property type="molecule type" value="Genomic_DNA"/>
</dbReference>
<dbReference type="InterPro" id="IPR032466">
    <property type="entry name" value="Metal_Hydrolase"/>
</dbReference>
<dbReference type="Proteomes" id="UP000676409">
    <property type="component" value="Chromosome"/>
</dbReference>
<reference evidence="3" key="1">
    <citation type="submission" date="2021-04" db="EMBL/GenBank/DDBJ databases">
        <title>The complete genome sequence of Caulobacter sp. S6.</title>
        <authorList>
            <person name="Tang Y."/>
            <person name="Ouyang W."/>
            <person name="Liu Q."/>
            <person name="Huang B."/>
            <person name="Guo Z."/>
            <person name="Lei P."/>
        </authorList>
    </citation>
    <scope>NUCLEOTIDE SEQUENCE</scope>
    <source>
        <strain evidence="3">S6</strain>
    </source>
</reference>
<evidence type="ECO:0000313" key="3">
    <source>
        <dbReference type="EMBL" id="QUD88845.1"/>
    </source>
</evidence>
<dbReference type="InterPro" id="IPR011059">
    <property type="entry name" value="Metal-dep_hydrolase_composite"/>
</dbReference>
<dbReference type="Gene3D" id="2.30.40.10">
    <property type="entry name" value="Urease, subunit C, domain 1"/>
    <property type="match status" value="2"/>
</dbReference>
<dbReference type="Gene3D" id="3.20.20.140">
    <property type="entry name" value="Metal-dependent hydrolases"/>
    <property type="match status" value="2"/>
</dbReference>
<dbReference type="KEGG" id="caul:KCG34_02860"/>
<proteinExistence type="predicted"/>
<dbReference type="Gene3D" id="3.10.310.70">
    <property type="match status" value="1"/>
</dbReference>
<dbReference type="SUPFAM" id="SSF51338">
    <property type="entry name" value="Composite domain of metallo-dependent hydrolases"/>
    <property type="match status" value="1"/>
</dbReference>
<feature type="domain" description="Amidohydrolase 3" evidence="2">
    <location>
        <begin position="71"/>
        <end position="659"/>
    </location>
</feature>
<dbReference type="PANTHER" id="PTHR22642:SF2">
    <property type="entry name" value="PROTEIN LONG AFTER FAR-RED 3"/>
    <property type="match status" value="1"/>
</dbReference>
<dbReference type="PANTHER" id="PTHR22642">
    <property type="entry name" value="IMIDAZOLONEPROPIONASE"/>
    <property type="match status" value="1"/>
</dbReference>
<name>A0A975IVJ6_9CAUL</name>
<dbReference type="InterPro" id="IPR013108">
    <property type="entry name" value="Amidohydro_3"/>
</dbReference>
<sequence length="666" mass="70699">MLPLRCTTALAALLLAGAASAAPADLIVKNGRIHTVDPARPEAQALAVSGGKIVYVGDEAGAAAFAGPKTQIEDLHGRRVLPGLVDAHIHPLDTVQFDTCDLKSQAMSLAELSAFVKDCVSRYHIAPGQWLNVEQWNFSNGNQPDPAHPTLRAALDQAAGDRPIQLKGNDGHHGGFNSAALALARNAKGQTVGFSKATLAGDFAAYGKLIGVDAAGEPNGGVNEDARSAMGLADVAVGNVQAVIAEPEKVMQVLNGDGITAVQDAMVTPSMYAFYDKLQARGTLTVRATLAQYYDPDAHRLADGRVDYDGLVAEALKVKAKYSANPLIRADAVKLFADGVLEGDPNAVPPTAPESPSLKPYLQPIFGKDAKGEMTVKGYVDLDSPACHAVQAAPQRYDDASAASDFLKANGFHPAQCFATSGKLQHDPEVIAEYLKRMHLAGFTLHVHAIGDRAIKTTIDAIEAARAADGNASRPDTIAHLQLPAPEDIARIGKDHLFVAFTYAWAYTDPEYDLSVIPFVDRVKDGSYAALHDPANDYERDAYPVRSIKAAGGVLAAGSDAPVDTRDPRPFINMQMAVTRAQPGLPALNPKESITLPEAIEAYTLGGARALGRQDEFGSLSLGKSADFIVLDQDILGVPIDKVGQTKVLQTWFMGRKVFERPATTQ</sequence>
<keyword evidence="4" id="KW-1185">Reference proteome</keyword>
<dbReference type="SUPFAM" id="SSF51556">
    <property type="entry name" value="Metallo-dependent hydrolases"/>
    <property type="match status" value="1"/>
</dbReference>
<protein>
    <submittedName>
        <fullName evidence="3">Amidohydrolase</fullName>
    </submittedName>
</protein>
<keyword evidence="1" id="KW-0732">Signal</keyword>
<dbReference type="GO" id="GO:0016810">
    <property type="term" value="F:hydrolase activity, acting on carbon-nitrogen (but not peptide) bonds"/>
    <property type="evidence" value="ECO:0007669"/>
    <property type="project" value="InterPro"/>
</dbReference>
<feature type="signal peptide" evidence="1">
    <location>
        <begin position="1"/>
        <end position="21"/>
    </location>
</feature>
<accession>A0A975IVJ6</accession>